<accession>A0A3B0AYV4</accession>
<name>A0A3B0AYV4_9ACTN</name>
<evidence type="ECO:0000313" key="5">
    <source>
        <dbReference type="Proteomes" id="UP000270343"/>
    </source>
</evidence>
<dbReference type="InterPro" id="IPR013656">
    <property type="entry name" value="PAS_4"/>
</dbReference>
<dbReference type="Gene3D" id="1.10.10.10">
    <property type="entry name" value="Winged helix-like DNA-binding domain superfamily/Winged helix DNA-binding domain"/>
    <property type="match status" value="1"/>
</dbReference>
<evidence type="ECO:0000256" key="1">
    <source>
        <dbReference type="SAM" id="MobiDB-lite"/>
    </source>
</evidence>
<dbReference type="SUPFAM" id="SSF55785">
    <property type="entry name" value="PYP-like sensor domain (PAS domain)"/>
    <property type="match status" value="1"/>
</dbReference>
<dbReference type="Proteomes" id="UP000270343">
    <property type="component" value="Unassembled WGS sequence"/>
</dbReference>
<dbReference type="Gene3D" id="3.30.450.20">
    <property type="entry name" value="PAS domain"/>
    <property type="match status" value="1"/>
</dbReference>
<evidence type="ECO:0000313" key="4">
    <source>
        <dbReference type="EMBL" id="RKN65431.1"/>
    </source>
</evidence>
<evidence type="ECO:0000259" key="2">
    <source>
        <dbReference type="SMART" id="SM00091"/>
    </source>
</evidence>
<dbReference type="GO" id="GO:0003677">
    <property type="term" value="F:DNA binding"/>
    <property type="evidence" value="ECO:0007669"/>
    <property type="project" value="InterPro"/>
</dbReference>
<proteinExistence type="predicted"/>
<sequence length="292" mass="31472">MPGPGEARTGRSASRLFRSYTELHDCAVVRGPTLPGAARRASTGQALGRARDERGAGHTVVSDEYISWRNHFLLLLDRIPTPIAVCRPDGEVTVANPAMAAEWGTSPGRLRGRNLHELFRPRLPGRLDRHIEALRLGRRPRHPIEVRWLAGAGGVEREGELLVDPVGDGFPPSPMLLAVLRVRAAAETVPRPAEPVAEVSVVEGHILALAAAGATTAAIGKAVGLTVDGVNYHLTRLTRRWRVPNRTALVAKAYVLGVLSTREWPPAPFPQRTRGGACRSTQSPHVPPGGTR</sequence>
<dbReference type="EMBL" id="RBAM01000012">
    <property type="protein sequence ID" value="RKN65431.1"/>
    <property type="molecule type" value="Genomic_DNA"/>
</dbReference>
<dbReference type="InterPro" id="IPR016032">
    <property type="entry name" value="Sig_transdc_resp-reg_C-effctor"/>
</dbReference>
<protein>
    <submittedName>
        <fullName evidence="4">PAS domain S-box protein</fullName>
    </submittedName>
</protein>
<dbReference type="InterPro" id="IPR000014">
    <property type="entry name" value="PAS"/>
</dbReference>
<dbReference type="GO" id="GO:0006355">
    <property type="term" value="P:regulation of DNA-templated transcription"/>
    <property type="evidence" value="ECO:0007669"/>
    <property type="project" value="InterPro"/>
</dbReference>
<dbReference type="SMART" id="SM00421">
    <property type="entry name" value="HTH_LUXR"/>
    <property type="match status" value="1"/>
</dbReference>
<reference evidence="4 5" key="1">
    <citation type="journal article" date="2015" name="Antonie Van Leeuwenhoek">
        <title>Streptomyces klenkii sp. nov., isolated from deep marine sediment.</title>
        <authorList>
            <person name="Veyisoglu A."/>
            <person name="Sahin N."/>
        </authorList>
    </citation>
    <scope>NUCLEOTIDE SEQUENCE [LARGE SCALE GENOMIC DNA]</scope>
    <source>
        <strain evidence="4 5">KCTC 29202</strain>
    </source>
</reference>
<dbReference type="NCBIfam" id="TIGR00229">
    <property type="entry name" value="sensory_box"/>
    <property type="match status" value="1"/>
</dbReference>
<comment type="caution">
    <text evidence="4">The sequence shown here is derived from an EMBL/GenBank/DDBJ whole genome shotgun (WGS) entry which is preliminary data.</text>
</comment>
<dbReference type="InterPro" id="IPR000792">
    <property type="entry name" value="Tscrpt_reg_LuxR_C"/>
</dbReference>
<dbReference type="Pfam" id="PF08448">
    <property type="entry name" value="PAS_4"/>
    <property type="match status" value="1"/>
</dbReference>
<dbReference type="AlphaFoldDB" id="A0A3B0AYV4"/>
<feature type="domain" description="PAS" evidence="2">
    <location>
        <begin position="70"/>
        <end position="136"/>
    </location>
</feature>
<feature type="domain" description="HTH luxR-type" evidence="3">
    <location>
        <begin position="196"/>
        <end position="253"/>
    </location>
</feature>
<dbReference type="OrthoDB" id="46486at2"/>
<feature type="region of interest" description="Disordered" evidence="1">
    <location>
        <begin position="266"/>
        <end position="292"/>
    </location>
</feature>
<dbReference type="CDD" id="cd00130">
    <property type="entry name" value="PAS"/>
    <property type="match status" value="1"/>
</dbReference>
<dbReference type="InterPro" id="IPR035965">
    <property type="entry name" value="PAS-like_dom_sf"/>
</dbReference>
<dbReference type="SMART" id="SM00091">
    <property type="entry name" value="PAS"/>
    <property type="match status" value="1"/>
</dbReference>
<dbReference type="SUPFAM" id="SSF46894">
    <property type="entry name" value="C-terminal effector domain of the bipartite response regulators"/>
    <property type="match status" value="1"/>
</dbReference>
<gene>
    <name evidence="4" type="ORF">D7231_26625</name>
</gene>
<dbReference type="InterPro" id="IPR036388">
    <property type="entry name" value="WH-like_DNA-bd_sf"/>
</dbReference>
<keyword evidence="5" id="KW-1185">Reference proteome</keyword>
<organism evidence="4 5">
    <name type="scientific">Streptomyces klenkii</name>
    <dbReference type="NCBI Taxonomy" id="1420899"/>
    <lineage>
        <taxon>Bacteria</taxon>
        <taxon>Bacillati</taxon>
        <taxon>Actinomycetota</taxon>
        <taxon>Actinomycetes</taxon>
        <taxon>Kitasatosporales</taxon>
        <taxon>Streptomycetaceae</taxon>
        <taxon>Streptomyces</taxon>
    </lineage>
</organism>
<evidence type="ECO:0000259" key="3">
    <source>
        <dbReference type="SMART" id="SM00421"/>
    </source>
</evidence>
<dbReference type="Pfam" id="PF00196">
    <property type="entry name" value="GerE"/>
    <property type="match status" value="1"/>
</dbReference>